<feature type="region of interest" description="Disordered" evidence="2">
    <location>
        <begin position="3912"/>
        <end position="3936"/>
    </location>
</feature>
<feature type="compositionally biased region" description="Polar residues" evidence="2">
    <location>
        <begin position="751"/>
        <end position="771"/>
    </location>
</feature>
<feature type="region of interest" description="Disordered" evidence="2">
    <location>
        <begin position="4107"/>
        <end position="4162"/>
    </location>
</feature>
<feature type="compositionally biased region" description="Polar residues" evidence="2">
    <location>
        <begin position="2927"/>
        <end position="2944"/>
    </location>
</feature>
<dbReference type="GO" id="GO:0006508">
    <property type="term" value="P:proteolysis"/>
    <property type="evidence" value="ECO:0007669"/>
    <property type="project" value="InterPro"/>
</dbReference>
<feature type="region of interest" description="Disordered" evidence="2">
    <location>
        <begin position="493"/>
        <end position="557"/>
    </location>
</feature>
<feature type="compositionally biased region" description="Polar residues" evidence="2">
    <location>
        <begin position="805"/>
        <end position="815"/>
    </location>
</feature>
<feature type="compositionally biased region" description="Polar residues" evidence="2">
    <location>
        <begin position="1377"/>
        <end position="1393"/>
    </location>
</feature>
<feature type="compositionally biased region" description="Pro residues" evidence="2">
    <location>
        <begin position="1605"/>
        <end position="1614"/>
    </location>
</feature>
<feature type="compositionally biased region" description="Polar residues" evidence="2">
    <location>
        <begin position="1872"/>
        <end position="1886"/>
    </location>
</feature>
<feature type="compositionally biased region" description="Polar residues" evidence="2">
    <location>
        <begin position="5044"/>
        <end position="5057"/>
    </location>
</feature>
<feature type="compositionally biased region" description="Polar residues" evidence="2">
    <location>
        <begin position="883"/>
        <end position="903"/>
    </location>
</feature>
<feature type="compositionally biased region" description="Polar residues" evidence="2">
    <location>
        <begin position="3745"/>
        <end position="3762"/>
    </location>
</feature>
<feature type="region of interest" description="Disordered" evidence="2">
    <location>
        <begin position="2813"/>
        <end position="2832"/>
    </location>
</feature>
<feature type="compositionally biased region" description="Polar residues" evidence="2">
    <location>
        <begin position="3252"/>
        <end position="3269"/>
    </location>
</feature>
<organism evidence="5 6">
    <name type="scientific">Callosobruchus maculatus</name>
    <name type="common">Southern cowpea weevil</name>
    <name type="synonym">Pulse bruchid</name>
    <dbReference type="NCBI Taxonomy" id="64391"/>
    <lineage>
        <taxon>Eukaryota</taxon>
        <taxon>Metazoa</taxon>
        <taxon>Ecdysozoa</taxon>
        <taxon>Arthropoda</taxon>
        <taxon>Hexapoda</taxon>
        <taxon>Insecta</taxon>
        <taxon>Pterygota</taxon>
        <taxon>Neoptera</taxon>
        <taxon>Endopterygota</taxon>
        <taxon>Coleoptera</taxon>
        <taxon>Polyphaga</taxon>
        <taxon>Cucujiformia</taxon>
        <taxon>Chrysomeloidea</taxon>
        <taxon>Chrysomelidae</taxon>
        <taxon>Bruchinae</taxon>
        <taxon>Bruchini</taxon>
        <taxon>Callosobruchus</taxon>
    </lineage>
</organism>
<feature type="compositionally biased region" description="Polar residues" evidence="2">
    <location>
        <begin position="1617"/>
        <end position="1630"/>
    </location>
</feature>
<feature type="region of interest" description="Disordered" evidence="2">
    <location>
        <begin position="5349"/>
        <end position="5381"/>
    </location>
</feature>
<dbReference type="CDD" id="cd00190">
    <property type="entry name" value="Tryp_SPc"/>
    <property type="match status" value="1"/>
</dbReference>
<feature type="region of interest" description="Disordered" evidence="2">
    <location>
        <begin position="2078"/>
        <end position="2139"/>
    </location>
</feature>
<reference evidence="5 6" key="1">
    <citation type="submission" date="2019-01" db="EMBL/GenBank/DDBJ databases">
        <authorList>
            <person name="Sayadi A."/>
        </authorList>
    </citation>
    <scope>NUCLEOTIDE SEQUENCE [LARGE SCALE GENOMIC DNA]</scope>
</reference>
<proteinExistence type="predicted"/>
<feature type="compositionally biased region" description="Polar residues" evidence="2">
    <location>
        <begin position="3030"/>
        <end position="3039"/>
    </location>
</feature>
<feature type="region of interest" description="Disordered" evidence="2">
    <location>
        <begin position="1712"/>
        <end position="1905"/>
    </location>
</feature>
<feature type="region of interest" description="Disordered" evidence="2">
    <location>
        <begin position="4037"/>
        <end position="4093"/>
    </location>
</feature>
<feature type="compositionally biased region" description="Polar residues" evidence="2">
    <location>
        <begin position="927"/>
        <end position="952"/>
    </location>
</feature>
<dbReference type="PROSITE" id="PS50240">
    <property type="entry name" value="TRYPSIN_DOM"/>
    <property type="match status" value="1"/>
</dbReference>
<feature type="compositionally biased region" description="Polar residues" evidence="2">
    <location>
        <begin position="2971"/>
        <end position="2983"/>
    </location>
</feature>
<feature type="compositionally biased region" description="Polar residues" evidence="2">
    <location>
        <begin position="3636"/>
        <end position="3652"/>
    </location>
</feature>
<dbReference type="GO" id="GO:0005615">
    <property type="term" value="C:extracellular space"/>
    <property type="evidence" value="ECO:0007669"/>
    <property type="project" value="TreeGrafter"/>
</dbReference>
<feature type="compositionally biased region" description="Polar residues" evidence="2">
    <location>
        <begin position="3057"/>
        <end position="3073"/>
    </location>
</feature>
<feature type="compositionally biased region" description="Low complexity" evidence="2">
    <location>
        <begin position="529"/>
        <end position="542"/>
    </location>
</feature>
<feature type="compositionally biased region" description="Polar residues" evidence="2">
    <location>
        <begin position="4376"/>
        <end position="4393"/>
    </location>
</feature>
<dbReference type="PANTHER" id="PTHR24257">
    <property type="entry name" value="CHYMOTRYPSIN-LIKE ELASTASE FAMILY MEMBER"/>
    <property type="match status" value="1"/>
</dbReference>
<dbReference type="SUPFAM" id="SSF50494">
    <property type="entry name" value="Trypsin-like serine proteases"/>
    <property type="match status" value="1"/>
</dbReference>
<feature type="compositionally biased region" description="Polar residues" evidence="2">
    <location>
        <begin position="4591"/>
        <end position="4606"/>
    </location>
</feature>
<feature type="compositionally biased region" description="Polar residues" evidence="2">
    <location>
        <begin position="2188"/>
        <end position="2216"/>
    </location>
</feature>
<dbReference type="OrthoDB" id="10064156at2759"/>
<feature type="region of interest" description="Disordered" evidence="2">
    <location>
        <begin position="3526"/>
        <end position="3582"/>
    </location>
</feature>
<feature type="compositionally biased region" description="Polar residues" evidence="2">
    <location>
        <begin position="2580"/>
        <end position="2604"/>
    </location>
</feature>
<dbReference type="SUPFAM" id="SSF57184">
    <property type="entry name" value="Growth factor receptor domain"/>
    <property type="match status" value="1"/>
</dbReference>
<feature type="region of interest" description="Disordered" evidence="2">
    <location>
        <begin position="2172"/>
        <end position="2216"/>
    </location>
</feature>
<feature type="region of interest" description="Disordered" evidence="2">
    <location>
        <begin position="1654"/>
        <end position="1684"/>
    </location>
</feature>
<dbReference type="InterPro" id="IPR009030">
    <property type="entry name" value="Growth_fac_rcpt_cys_sf"/>
</dbReference>
<feature type="compositionally biased region" description="Polar residues" evidence="2">
    <location>
        <begin position="4216"/>
        <end position="4232"/>
    </location>
</feature>
<feature type="compositionally biased region" description="Low complexity" evidence="2">
    <location>
        <begin position="1178"/>
        <end position="1193"/>
    </location>
</feature>
<evidence type="ECO:0000256" key="3">
    <source>
        <dbReference type="SAM" id="SignalP"/>
    </source>
</evidence>
<sequence>MQSTSVALPLLQGLVTILALSSAPFAEADVSHVLRGEARPPPHHAGADPREVNSLTADAGDYWWMADDSPFRAAYDEYKKCSEKGNCLNGGGKAFAAVGVSANANLPPIDIKKNPFLNGAIQSNSLAHGQGSKVGGGNAFHSGASIDISKNPFLNGEFVAGNGDKIHDENGFIGVQPKKPGFATTHPLVGNKPGFSTTFPVGQQAIVLNNSSSAFGSGSSGFSAGASFAIARGEAHQGGLQHSKQGPSQPDFGQAPRSGSVACTVKNHACVPKHLCVNGVVTGNTENLLLELYCNPETEVCCQLSGQGNLENIYNQLPKLSQKTAHPTSINDLISSEKKLASGSSIKFAGANGSSPITIQVIGGENDDGKTQYTSGSPIRSSTLKPTREANSNENSVFGSPVDYSNVHFDSNVRFASTIQGPEYLPPLEGTTPSISTYQPSIPTTPRPVSCPPGTQRTIGGLCERTQLPECPPGTIRKPDNSCEKPACPYGYEQQPDGSCKRLQPPTTPQTPTTPSCPPGTYSIGGGRCSSPSSPVSSCPPGTLRRPDGSCGPRTGPTPTPCPPGTHLTALGECAPDTQKSVCPFGAVRLPDGTCQTSSSPRPCPPGTFLTASGTCGPSSTPTTPTPSCPPGTIQQPDGSCQRRITPLPTCPPGTFRGPSGECRTQPTPLPGCPIGSTRQPDGSCQRSCPPGSYPQPNGECRGPSTPSPTPKCPAGTIQQPDGSCQRPSSPSPSCPPGSYPGPNGECRGPSTPTSRCPAGTIQQADGSCQRPSSPAPSCPPGSYPGPSGECRGPSTPTPRCPAGTIQQPDGSCQRPSSPAPSCPPGSYPGPNGECRGPSTPTPRCPAGTIQQPDGSCQRPSSPAPSCPPGSYPGPNGECRGPSTPTSRCPAGTFQQPDGSCQRPSSPAPSCPPGSYPGPNGECRGPSTPTSRCPAGTIQQPDGSCQRPSSPALSCPPGSYPGPNGECRGPSTPSPTPRCPAGTIPQPDGSCQRPQLPCPPGFYQGHNGECKRRTTPAPRCPIGTVQQPDGSCQKPKIPAPACPVGTTQQPDGSCQRPIRPTSCPPNTYLGPSGSCEPVRGITTTSPPAYEYPKPCPPGTVKTASGTCEALPSSPRPACPTGTRSTPFGTCEPIFSATTPKPPPRPFERPTTPELNKDYLPPKPTTQYVPSITTHRPHQTSTTTEHRTSFTSPTQHQPFSTPRPFTAITKPSCSQGQILSSNGVCIYPQTPANTPATRPCPPGTKISPFTNECVKSPSGFTTGYEYPKPTTPTRPTPSSRPQCGIGQVLSPSGICVQPTKPTCKPGEILSSSGECVYQKTPELSTPKPSCPTGQVPAASGFGCEYPRVTTSSCPPGTKLNSFTNQCDKTPEAKPPLGPTSSKPCPSGQVPSSSGFGCEYPRTPAPSCPPGKKLSPFTKECVPSTTTGYEYQKPTTATYRPTYGPSTSRPPCPQGQVPSRSGSGCEFPRGPAPAPSCPPGTSLSSFSNKCEKTTGVTSGYEYPKPSTPFSETPRPTVSPGPQCGPGQTLSPSGQCVSPSRPGSPMTGPSTPKPCPPGQVPSASGYGCEYPRLSTPPPTCPPGTNQNRFTKQCEKTPEASTGYEYPRPTVPSKPPCSPGETLSPSGNCIPSKPYGQSTTLKPACRFGQVLSTSGECVYQESSTARPPFGPTTAKSCPSGQVPSSSGFGCEYPRTPVPSCPPGTKLSPFTKECVPSTTTGYEYQKPTTATYRPTYGPSTSRPPCPQGQVPSRSGSGCEFPRGPAPAPSCPPGTSLSSFSNKCEKTTGVTSGYEYPKPSTPFSETPRPTVSPSPQCGPGQTLSPSGQCVSPSRPGSPMTGPSTPKPCPPGQVPSASGYGCEYPRVSTPPPTCPPGTNLNRFTKQCDTTPEASTGYEYPRPTVPSKPRCSLGETLSPSGNCIPSKPYGQSTTPKPACRFGQVLSASGECVYQESSTARPPFGPTTAKSCPSGQVPSSSGFGCEYPRTPAPSCPPGTKLSPFTKECVPSTTTGYEYQKPTTATYRPTYGSSTSKPPCPQGQVPKLSGGCEYPRGPAPAQACPPGTSLSSFSNKCEKTTSVTTGYEYPKPSTAFTEGPRPTIPARPQCGHGQSLSPSGQCISPSRPGPTTPGASTPKPCPQGQVPSASGYGCEYPKVSTTPPTCPPGTKLNIFSKQCEKTPEAPTGYEYPRPTVPSKPQCSPGETLSPSGNCIPSKPYGQSTTPKPACRFGQVLSATGECVYPASSTVRPPFGPTTAKPCPSGQVPSTSGFGCEYPRTPVPSCPPGTKLSPFTKECVPSTTTGYEYQKPTTATYRPTYGSFTSRPPCPQGQVPKLSGSGCEYPRGPAPTQACPPGTSLSSFSNKCEKTTSVTTGYEYPKPSTAFTEGPHPTIPARPRCGPGQSLSPSGQCIFPSRPGPATPGASTPKPCPQGQVPSASGYGCEYPKVSTPPPTCPPGTNLNRFTKQCEKSPEASTGYEYPRPTVPSKPQCSSGETLSPSGNCIPTKPHGPSTTPKPACRFGQVLSASGECVYPASSTVRPPFGPTTAKPCPSGQVPSTSGFGCEYPRTPVPSCPPGTKLSPFTKECVPSTTTGYEYQKPTTATYRPTYGPSTSRPPCPQGQVPSRLGSGCEFPRGPAPQSCPPGTRLSSSTNKCEKTTGVTSGYEYPKPSTPFSETPRPTVSPSPQCAPGQSLSPSGRCVSPSRPGSPTTGPSTPKPCPPGQVPSASGYGCEYPRLSTPPPTCPPGTNLNRFTKQCEKTPKASTGYEYPRPTVPSKPPCSPGETLSPSGNCIPPKPYGQSTTLKPACRFGQVLSTSGECVYQESSTARPPFGPTTAKSCPSGQVPSSSGFGCEYPRTPVLSCPPGTKLSPFTKECVPSTTTGYEYQKPTTATYRPTYGPSTSRPPCPQGQVPSRSGSGCEYPRGPAPAQACPPGTSLSSFSNKCEKTTSVTTGYEYPKPSTAFTEGPRPTIPARPQCGHGQSLSPSGQCISPSRPGPTTPGASTPKPCPQGQVPSASGYGCEYPRVSTPPPTCPPGTNLNRFTTQCEKSPEASTGYEYPRPTVPSKPQCSSGETLSPSGNCIPTKPYGPSTTPKPACRFGQVLSASGECVYPASSTARPPFGPTTAKPCPSGQVPSSSGFGCEYPRTPAPSCPPGTKLSPFTKECVPSTTTGYEYQKPTTATYRPTYGPSTSRPPCPQGQVPSRSGSGCEYPRGPAPVQACPPGASLSSFSNKCEKTVSVTTGYEYPRPSTAFTEGPRPTVSTRPQCGPGQSLSPSGQCVFPSRPGPTTSGASTPKPCPQGQVPSASGYGCEYPKVSTPPPTCPPGTKLNTFSKQCEKTPEASTGYEYPRPTVPSKPQCSPVETLSPSGNCIPSKPYGQSTTPKPACRFGQVLSATGECVYPASSTVRPPFGPTAKPCPSGQVPSTSGFGCEYPRTPIPSCPPGTKLSPFTKECVPSTTTGYEYQKPTTATYRPTYGSSTSRPPCPKGQVPKLSGSGCEYPRGPAPAQACPPGTSLSSFSNKCEKTTSVTTGYEYPKPSTAFTEGPRPTIPARPQCGPGQSLSPSGQCIFPSRPGPATPGASTPKPCPQGQVPSASGYGCEYPKVSTPPPTCPPGTNLNRFTKQCEKSPEASTGYEYPRPTVPSKPQCSSGETLSPSGNCIPTKPHGPSTTAKPACRIGQVLSASGECVYPASSTARPPFGPTTAKPCPSGQVPSASGFGCEYPRTPVPSCPPGTKPSPFIKECVPSTTTGYEYQKPTTATYRPTYGPSTSRPPCPQGQVPSRSGSGCEYPRGPAPAQACPPGTSLSSFSNKCEKTTSVTTGYEYPKPSTAFTEGPRPTIPARPQCGPGQSLSPSGQCVFPSRPGPTTPGASTPKPCPQGQVPSASGYGCEYPKVSTPPPTCPPGTKLNTFSKQCEKTPEASTGYEYSRPTTPSKPQCGPGETLSPSGNCISTKPYVPSTTAKPACRFGQVLSATGECVYPASSTVRPPFGPTTAKSCPSGQVPSASGFGCEYPRTPVPSCPPGTKLSPFTKECVPSTTTGYEYQKPTTATYRPTYGSSTSRPPCPQGQVPSRSGSGCEYPRGPAPAQACPPGTSLSSFSNKCEKTTSVTTGYEYSKPSTAFTEGPRPTIPARPQCGPGQSLSPSGQCIFPSRPGPTTPGASTPKPCPQGQVPSASGYGCEYPRVSTPPPTCPPGTNLNRFTRQCEKSPEASTGYEYPKPTVPSKPQCSSGETLSPSGNCIPTKPYGPSTTPKPACRFGQVLSASGECVYPASSTARPPFGPTTAKPCPSGQVPSSSGFGCEYPRTPAPSCPPGTKLSPFTKECVPSTTTGYEYQKPTTATYRPTYGPSTSRPPCPQGQVPSRSGSGCEYPRGPAPAQACPPGTSLSSFSNKCEKTTSVTTGYEYPRPSTSFTEGPRPTVSTRPQCGPGQSLSPSGQCVFPSRPGPTTPGASTPKPCPQGQVPSASGYGCQYPKVSTPPPTCPPGAKLNTFSKQCEKTPEASTGYEYPRPTTPSKPQCGPGETLSPSGNCIPTKPYGPSTTPKPACRFGQVLSASGECVYASSSTARPPFGPTTAKPCPPGQVPSASEGGCVYPRGPVPSQSCPPGTRFSSLSNKCEKTPEATPGYEYPKPTTAFPERPGTTVSPRPQCGPGQSLSPSGQCVFPSRPVSPTRGPTTQKPCPQGQVPSASGYGCEYPKVPTPSPTCPPGTRLNQFTKQCDRIAEATTGYEYPRPTTPSKPPKCSAGETLSPSGNCVPTKSYSPSSTPKPSCRFGQVLSASGECVYPASSTPRPPFGPTTAKPCPSGQVPSTSGFGCEYPRTPVPSCPPGTKLSPFTKECIPSTPTGYEYQTPTTATAERPKPTVTPGAQCGPGKTLSPRGQCVTVCRNGQVLTASGDCVYQTAVTTRPTFGPSTSRPSCPPGQVPSRSGTGCEYPEGPAIAQSCPPGTNFSYVSNKCEKTSGVSTGYEYPKPSTPFTERPRPAVSPRPQCGPGQSLSPSGQCIFPSRPGSPAIVPTTPSKPCPPGQVPSVSGYGCEFPKVSTPSPTCPPGTKLNLSTNQCEKTPQASPGYEYPGPSTPSQPQCGIGEILSPTGVCSPIKPYGPSSTSKPSCRPGQVLSPTGECIYPAGSTPSPPFGPTTKPCPPGQVPSTSGFGCEYPRTPVQSCPPGTKPSSSSGKCISISVSTPRPSTAVFEYQKPTTVSFERPQSTFVAQCKPGESLSPSGQCVTPSGGKFTTSSTPTGYQYPKPTTPFPEIGRPTSRPRCGQGQVLSPSGRCISSSIEPFRPQASSTVKPVCGPGQIVSDTGICAYPAKPSFGPSTPRVCPTGQVPSGSGCEYPSRPTTYRPSVLTGYEYHRPSTSYSPIRPTSKPQCAPGESLSPTGQCVAPSTSRPSYGVSTPKSCPLGQIPSASGIGCEYPRELVPTTFRPTGYEYKKPTTILPEYPQSTTRPVCGPGESLSPSGQCITPSGLRRPSYGSSTLKSCPPGQIPTTSGSGCEYPRGVASSTPGSTFESSTPKSCPPGQVLSASGFDCEYPKPPKPTTYRPSISTGYDYKRPTTPFPERSRPTSRPQCAPGESLSPSGLCVTPSGVTSRPTCGPGQVLTPSGDCVSRQTASRPTFGPSTPTPCPPGQIPSTSGFGYEYPKRGRPSTYFPGSTTPVPERQQPTITSSTPTSRPCPPGQVPSSSGVGCEYPKVPGPTTYRPRISTGYQYPKPTQPFQEPLKPTPSSRCGPGQILSASGLCIYPSGPSGCSPGQTLSPSGECVDKTITTYKPSFGIPTTKPSCPPGQVPSTSGVGCEYPKGPTTCRPGQILSSSGECIDRSISTYKPSIGPSTSKPSCPPGQVLSLSGVGCEYPRGVTPSRPLACKPGQTLSPSGVCLDQTISTYKPSFVSSCPPGQVPSASGVGCEYPQGPSQGCPPGQILSSSGSCIPVSQKPCPPGQTRSRSGICVQTTLHPHTVNHFTTTSPKARPTARPNGGYNYETPTPTFGYPSSPLDSSQNNIYGQYASTTSTPRYTPLKPGPSEGPDNTVDSANANSFFVPTTRQPVTGPQPSYSRQPTFNGGQQPIEETSPPVGCAAALKCVQEIYCTADGFVSPVPVVLTKEQELLRVPTTTCKDIETGIIGKCCRDPNYKDPWPSANLVNGVDDGQYKEDNFYGQRELASNRLTRASNLTGSPVIPPALRRSRTQEASNSRCGTRNQDSSPKGESPLDANFAEYPWQAMILRDSNRSLLCGGVIIRDNAILTSAHCVEGLDTNDVLAKGGEWKLGIDEEPLPFQIVKVGAIIRHPEYKPGSYHNDVAILYLREKLRFTKNIGPLCLSQTKEISPNSKCKLTGWGKRILQLHARGAIMHHIDVNVLDNQKCQEQLSDRFKESLPNYSPNMICGQSNIDHCKVDYGSALACENDQGQYEFAGIYTWDTGCNQEGQIAGFVKPDTDWIQTTLRKPIKELKRIEREYLRSH</sequence>
<feature type="compositionally biased region" description="Polar residues" evidence="2">
    <location>
        <begin position="2876"/>
        <end position="2893"/>
    </location>
</feature>
<accession>A0A653D7R7</accession>
<feature type="compositionally biased region" description="Polar residues" evidence="2">
    <location>
        <begin position="6179"/>
        <end position="6196"/>
    </location>
</feature>
<dbReference type="InterPro" id="IPR050850">
    <property type="entry name" value="Peptidase_S1_Elastase_sf"/>
</dbReference>
<feature type="compositionally biased region" description="Polar residues" evidence="2">
    <location>
        <begin position="2663"/>
        <end position="2687"/>
    </location>
</feature>
<feature type="compositionally biased region" description="Polar residues" evidence="2">
    <location>
        <begin position="1523"/>
        <end position="1535"/>
    </location>
</feature>
<feature type="region of interest" description="Disordered" evidence="2">
    <location>
        <begin position="3237"/>
        <end position="3293"/>
    </location>
</feature>
<feature type="compositionally biased region" description="Polar residues" evidence="2">
    <location>
        <begin position="4320"/>
        <end position="4342"/>
    </location>
</feature>
<feature type="region of interest" description="Disordered" evidence="2">
    <location>
        <begin position="4264"/>
        <end position="4283"/>
    </location>
</feature>
<feature type="region of interest" description="Disordered" evidence="2">
    <location>
        <begin position="4554"/>
        <end position="4678"/>
    </location>
</feature>
<dbReference type="Pfam" id="PF18399">
    <property type="entry name" value="CLIP_SPH_Scar"/>
    <property type="match status" value="1"/>
</dbReference>
<dbReference type="PANTHER" id="PTHR24257:SF17">
    <property type="match status" value="1"/>
</dbReference>
<evidence type="ECO:0000256" key="1">
    <source>
        <dbReference type="ARBA" id="ARBA00023157"/>
    </source>
</evidence>
<dbReference type="GO" id="GO:0004252">
    <property type="term" value="F:serine-type endopeptidase activity"/>
    <property type="evidence" value="ECO:0007669"/>
    <property type="project" value="InterPro"/>
</dbReference>
<gene>
    <name evidence="5" type="ORF">CALMAC_LOCUS15180</name>
</gene>
<feature type="compositionally biased region" description="Low complexity" evidence="2">
    <location>
        <begin position="2693"/>
        <end position="2705"/>
    </location>
</feature>
<feature type="region of interest" description="Disordered" evidence="2">
    <location>
        <begin position="3105"/>
        <end position="3124"/>
    </location>
</feature>
<feature type="compositionally biased region" description="Polar residues" evidence="2">
    <location>
        <begin position="3457"/>
        <end position="3474"/>
    </location>
</feature>
<feature type="region of interest" description="Disordered" evidence="2">
    <location>
        <begin position="3333"/>
        <end position="3353"/>
    </location>
</feature>
<feature type="region of interest" description="Disordered" evidence="2">
    <location>
        <begin position="4491"/>
        <end position="4534"/>
    </location>
</feature>
<feature type="compositionally biased region" description="Polar residues" evidence="2">
    <location>
        <begin position="717"/>
        <end position="727"/>
    </location>
</feature>
<feature type="compositionally biased region" description="Low complexity" evidence="2">
    <location>
        <begin position="5656"/>
        <end position="5665"/>
    </location>
</feature>
<feature type="region of interest" description="Disordered" evidence="2">
    <location>
        <begin position="3816"/>
        <end position="3872"/>
    </location>
</feature>
<feature type="region of interest" description="Disordered" evidence="2">
    <location>
        <begin position="1014"/>
        <end position="1034"/>
    </location>
</feature>
<keyword evidence="1" id="KW-1015">Disulfide bond</keyword>
<name>A0A653D7R7_CALMS</name>
<feature type="compositionally biased region" description="Polar residues" evidence="2">
    <location>
        <begin position="5494"/>
        <end position="5508"/>
    </location>
</feature>
<feature type="compositionally biased region" description="Polar residues" evidence="2">
    <location>
        <begin position="1795"/>
        <end position="1825"/>
    </location>
</feature>
<feature type="region of interest" description="Disordered" evidence="2">
    <location>
        <begin position="1231"/>
        <end position="1284"/>
    </location>
</feature>
<feature type="region of interest" description="Disordered" evidence="2">
    <location>
        <begin position="696"/>
        <end position="993"/>
    </location>
</feature>
<feature type="region of interest" description="Disordered" evidence="2">
    <location>
        <begin position="3166"/>
        <end position="3203"/>
    </location>
</feature>
<feature type="compositionally biased region" description="Polar residues" evidence="2">
    <location>
        <begin position="2478"/>
        <end position="2494"/>
    </location>
</feature>
<feature type="compositionally biased region" description="Polar residues" evidence="2">
    <location>
        <begin position="2102"/>
        <end position="2114"/>
    </location>
</feature>
<dbReference type="InterPro" id="IPR040973">
    <property type="entry name" value="CLIP_SPH_Scar"/>
</dbReference>
<feature type="compositionally biased region" description="Pro residues" evidence="2">
    <location>
        <begin position="730"/>
        <end position="740"/>
    </location>
</feature>
<feature type="signal peptide" evidence="3">
    <location>
        <begin position="1"/>
        <end position="28"/>
    </location>
</feature>
<feature type="region of interest" description="Disordered" evidence="2">
    <location>
        <begin position="1102"/>
        <end position="1212"/>
    </location>
</feature>
<feature type="compositionally biased region" description="Pro residues" evidence="2">
    <location>
        <begin position="2763"/>
        <end position="2772"/>
    </location>
</feature>
<feature type="compositionally biased region" description="Polar residues" evidence="2">
    <location>
        <begin position="849"/>
        <end position="859"/>
    </location>
</feature>
<feature type="compositionally biased region" description="Pro residues" evidence="2">
    <location>
        <begin position="862"/>
        <end position="872"/>
    </location>
</feature>
<feature type="compositionally biased region" description="Polar residues" evidence="2">
    <location>
        <begin position="3166"/>
        <end position="3183"/>
    </location>
</feature>
<feature type="compositionally biased region" description="Polar residues" evidence="2">
    <location>
        <begin position="4400"/>
        <end position="4428"/>
    </location>
</feature>
<feature type="compositionally biased region" description="Pro residues" evidence="2">
    <location>
        <begin position="818"/>
        <end position="828"/>
    </location>
</feature>
<feature type="region of interest" description="Disordered" evidence="2">
    <location>
        <begin position="2368"/>
        <end position="2509"/>
    </location>
</feature>
<feature type="region of interest" description="Disordered" evidence="2">
    <location>
        <begin position="234"/>
        <end position="257"/>
    </location>
</feature>
<feature type="compositionally biased region" description="Polar residues" evidence="2">
    <location>
        <begin position="371"/>
        <end position="397"/>
    </location>
</feature>
<feature type="compositionally biased region" description="Polar residues" evidence="2">
    <location>
        <begin position="1712"/>
        <end position="1735"/>
    </location>
</feature>
<feature type="compositionally biased region" description="Polar residues" evidence="2">
    <location>
        <begin position="4664"/>
        <end position="4678"/>
    </location>
</feature>
<dbReference type="SMART" id="SM00020">
    <property type="entry name" value="Tryp_SPc"/>
    <property type="match status" value="1"/>
</dbReference>
<dbReference type="Gene3D" id="2.40.10.10">
    <property type="entry name" value="Trypsin-like serine proteases"/>
    <property type="match status" value="1"/>
</dbReference>
<dbReference type="InterPro" id="IPR001254">
    <property type="entry name" value="Trypsin_dom"/>
</dbReference>
<feature type="region of interest" description="Disordered" evidence="2">
    <location>
        <begin position="4181"/>
        <end position="4245"/>
    </location>
</feature>
<feature type="compositionally biased region" description="Polar residues" evidence="2">
    <location>
        <begin position="5369"/>
        <end position="5381"/>
    </location>
</feature>
<feature type="region of interest" description="Disordered" evidence="2">
    <location>
        <begin position="3745"/>
        <end position="3803"/>
    </location>
</feature>
<feature type="compositionally biased region" description="Pro residues" evidence="2">
    <location>
        <begin position="774"/>
        <end position="784"/>
    </location>
</feature>
<feature type="region of interest" description="Disordered" evidence="2">
    <location>
        <begin position="2580"/>
        <end position="2789"/>
    </location>
</feature>
<dbReference type="FunFam" id="2.40.10.10:FF:000068">
    <property type="entry name" value="transmembrane protease serine 2"/>
    <property type="match status" value="1"/>
</dbReference>
<feature type="region of interest" description="Disordered" evidence="2">
    <location>
        <begin position="365"/>
        <end position="397"/>
    </location>
</feature>
<protein>
    <recommendedName>
        <fullName evidence="4">Peptidase S1 domain-containing protein</fullName>
    </recommendedName>
</protein>
<keyword evidence="6" id="KW-1185">Reference proteome</keyword>
<feature type="region of interest" description="Disordered" evidence="2">
    <location>
        <begin position="4717"/>
        <end position="4760"/>
    </location>
</feature>
<evidence type="ECO:0000256" key="2">
    <source>
        <dbReference type="SAM" id="MobiDB-lite"/>
    </source>
</evidence>
<dbReference type="EMBL" id="CAACVG010010629">
    <property type="protein sequence ID" value="VEN56224.1"/>
    <property type="molecule type" value="Genomic_DNA"/>
</dbReference>
<feature type="compositionally biased region" description="Polar residues" evidence="2">
    <location>
        <begin position="1421"/>
        <end position="1445"/>
    </location>
</feature>
<feature type="compositionally biased region" description="Low complexity" evidence="2">
    <location>
        <begin position="4748"/>
        <end position="4760"/>
    </location>
</feature>
<feature type="region of interest" description="Disordered" evidence="2">
    <location>
        <begin position="5037"/>
        <end position="5071"/>
    </location>
</feature>
<feature type="region of interest" description="Disordered" evidence="2">
    <location>
        <begin position="3616"/>
        <end position="3665"/>
    </location>
</feature>
<dbReference type="InterPro" id="IPR009003">
    <property type="entry name" value="Peptidase_S1_PA"/>
</dbReference>
<feature type="compositionally biased region" description="Polar residues" evidence="2">
    <location>
        <begin position="5213"/>
        <end position="5233"/>
    </location>
</feature>
<feature type="region of interest" description="Disordered" evidence="2">
    <location>
        <begin position="4959"/>
        <end position="4990"/>
    </location>
</feature>
<feature type="region of interest" description="Disordered" evidence="2">
    <location>
        <begin position="5431"/>
        <end position="5696"/>
    </location>
</feature>
<feature type="compositionally biased region" description="Polar residues" evidence="2">
    <location>
        <begin position="6020"/>
        <end position="6059"/>
    </location>
</feature>
<evidence type="ECO:0000313" key="6">
    <source>
        <dbReference type="Proteomes" id="UP000410492"/>
    </source>
</evidence>
<feature type="region of interest" description="Disordered" evidence="2">
    <location>
        <begin position="4320"/>
        <end position="4452"/>
    </location>
</feature>
<feature type="region of interest" description="Disordered" evidence="2">
    <location>
        <begin position="2307"/>
        <end position="2332"/>
    </location>
</feature>
<feature type="compositionally biased region" description="Polar residues" evidence="2">
    <location>
        <begin position="5985"/>
        <end position="6005"/>
    </location>
</feature>
<feature type="compositionally biased region" description="Polar residues" evidence="2">
    <location>
        <begin position="1669"/>
        <end position="1683"/>
    </location>
</feature>
<feature type="region of interest" description="Disordered" evidence="2">
    <location>
        <begin position="3457"/>
        <end position="3492"/>
    </location>
</feature>
<feature type="region of interest" description="Disordered" evidence="2">
    <location>
        <begin position="4837"/>
        <end position="4863"/>
    </location>
</feature>
<dbReference type="Proteomes" id="UP000410492">
    <property type="component" value="Unassembled WGS sequence"/>
</dbReference>
<feature type="compositionally biased region" description="Polar residues" evidence="2">
    <location>
        <begin position="4837"/>
        <end position="4847"/>
    </location>
</feature>
<feature type="chain" id="PRO_5025052020" description="Peptidase S1 domain-containing protein" evidence="3">
    <location>
        <begin position="29"/>
        <end position="6451"/>
    </location>
</feature>
<feature type="compositionally biased region" description="Polar residues" evidence="2">
    <location>
        <begin position="2010"/>
        <end position="2027"/>
    </location>
</feature>
<feature type="region of interest" description="Disordered" evidence="2">
    <location>
        <begin position="4900"/>
        <end position="4922"/>
    </location>
</feature>
<feature type="domain" description="Peptidase S1" evidence="4">
    <location>
        <begin position="6197"/>
        <end position="6434"/>
    </location>
</feature>
<feature type="region of interest" description="Disordered" evidence="2">
    <location>
        <begin position="5976"/>
        <end position="6061"/>
    </location>
</feature>
<feature type="region of interest" description="Disordered" evidence="2">
    <location>
        <begin position="2010"/>
        <end position="2034"/>
    </location>
</feature>
<feature type="region of interest" description="Disordered" evidence="2">
    <location>
        <begin position="6162"/>
        <end position="6201"/>
    </location>
</feature>
<feature type="region of interest" description="Disordered" evidence="2">
    <location>
        <begin position="1363"/>
        <end position="1396"/>
    </location>
</feature>
<feature type="compositionally biased region" description="Polar residues" evidence="2">
    <location>
        <begin position="4037"/>
        <end position="4054"/>
    </location>
</feature>
<evidence type="ECO:0000259" key="4">
    <source>
        <dbReference type="PROSITE" id="PS50240"/>
    </source>
</evidence>
<dbReference type="InterPro" id="IPR043504">
    <property type="entry name" value="Peptidase_S1_PA_chymotrypsin"/>
</dbReference>
<feature type="region of interest" description="Disordered" evidence="2">
    <location>
        <begin position="1421"/>
        <end position="1630"/>
    </location>
</feature>
<keyword evidence="3" id="KW-0732">Signal</keyword>
<feature type="compositionally biased region" description="Polar residues" evidence="2">
    <location>
        <begin position="5601"/>
        <end position="5613"/>
    </location>
</feature>
<feature type="region of interest" description="Disordered" evidence="2">
    <location>
        <begin position="615"/>
        <end position="679"/>
    </location>
</feature>
<feature type="compositionally biased region" description="Polar residues" evidence="2">
    <location>
        <begin position="4633"/>
        <end position="4651"/>
    </location>
</feature>
<feature type="compositionally biased region" description="Pro residues" evidence="2">
    <location>
        <begin position="906"/>
        <end position="916"/>
    </location>
</feature>
<feature type="region of interest" description="Disordered" evidence="2">
    <location>
        <begin position="2876"/>
        <end position="3088"/>
    </location>
</feature>
<feature type="region of interest" description="Disordered" evidence="2">
    <location>
        <begin position="5213"/>
        <end position="5237"/>
    </location>
</feature>
<dbReference type="Pfam" id="PF00089">
    <property type="entry name" value="Trypsin"/>
    <property type="match status" value="1"/>
</dbReference>
<evidence type="ECO:0000313" key="5">
    <source>
        <dbReference type="EMBL" id="VEN56224.1"/>
    </source>
</evidence>